<gene>
    <name evidence="1" type="ORF">ACFSBT_05190</name>
</gene>
<evidence type="ECO:0000313" key="1">
    <source>
        <dbReference type="EMBL" id="MFD1512676.1"/>
    </source>
</evidence>
<dbReference type="AlphaFoldDB" id="A0ABD6AS58"/>
<sequence length="61" mass="6309">MPGPKCKSCSKPLGNSADGRCHDCGGKTYRGGKPFNTGAGWKAEIGLLGKLRSILGGDDDE</sequence>
<dbReference type="EMBL" id="JBHUDC010000002">
    <property type="protein sequence ID" value="MFD1512676.1"/>
    <property type="molecule type" value="Genomic_DNA"/>
</dbReference>
<comment type="caution">
    <text evidence="1">The sequence shown here is derived from an EMBL/GenBank/DDBJ whole genome shotgun (WGS) entry which is preliminary data.</text>
</comment>
<proteinExistence type="predicted"/>
<dbReference type="Proteomes" id="UP001597187">
    <property type="component" value="Unassembled WGS sequence"/>
</dbReference>
<accession>A0ABD6AS58</accession>
<keyword evidence="2" id="KW-1185">Reference proteome</keyword>
<dbReference type="RefSeq" id="WP_250872643.1">
    <property type="nucleotide sequence ID" value="NZ_JALXFV010000002.1"/>
</dbReference>
<name>A0ABD6AS58_9EURY</name>
<evidence type="ECO:0000313" key="2">
    <source>
        <dbReference type="Proteomes" id="UP001597187"/>
    </source>
</evidence>
<protein>
    <submittedName>
        <fullName evidence="1">Uncharacterized protein</fullName>
    </submittedName>
</protein>
<reference evidence="1 2" key="1">
    <citation type="journal article" date="2019" name="Int. J. Syst. Evol. Microbiol.">
        <title>The Global Catalogue of Microorganisms (GCM) 10K type strain sequencing project: providing services to taxonomists for standard genome sequencing and annotation.</title>
        <authorList>
            <consortium name="The Broad Institute Genomics Platform"/>
            <consortium name="The Broad Institute Genome Sequencing Center for Infectious Disease"/>
            <person name="Wu L."/>
            <person name="Ma J."/>
        </authorList>
    </citation>
    <scope>NUCLEOTIDE SEQUENCE [LARGE SCALE GENOMIC DNA]</scope>
    <source>
        <strain evidence="1 2">CGMCC 1.12563</strain>
    </source>
</reference>
<organism evidence="1 2">
    <name type="scientific">Halomarina rubra</name>
    <dbReference type="NCBI Taxonomy" id="2071873"/>
    <lineage>
        <taxon>Archaea</taxon>
        <taxon>Methanobacteriati</taxon>
        <taxon>Methanobacteriota</taxon>
        <taxon>Stenosarchaea group</taxon>
        <taxon>Halobacteria</taxon>
        <taxon>Halobacteriales</taxon>
        <taxon>Natronomonadaceae</taxon>
        <taxon>Halomarina</taxon>
    </lineage>
</organism>